<dbReference type="HAMAP" id="MF_00139">
    <property type="entry name" value="PurH"/>
    <property type="match status" value="1"/>
</dbReference>
<dbReference type="EC" id="2.1.2.3" evidence="11"/>
<dbReference type="SUPFAM" id="SSF52335">
    <property type="entry name" value="Methylglyoxal synthase-like"/>
    <property type="match status" value="1"/>
</dbReference>
<dbReference type="Gene3D" id="3.40.140.20">
    <property type="match status" value="2"/>
</dbReference>
<dbReference type="InterPro" id="IPR024051">
    <property type="entry name" value="AICAR_Tfase_dup_dom_sf"/>
</dbReference>
<comment type="catalytic activity">
    <reaction evidence="8">
        <text>(6R)-10-formyltetrahydrofolate + 5-amino-1-(5-phospho-beta-D-ribosyl)imidazole-4-carboxamide = 5-formamido-1-(5-phospho-D-ribosyl)imidazole-4-carboxamide + (6S)-5,6,7,8-tetrahydrofolate</text>
        <dbReference type="Rhea" id="RHEA:22192"/>
        <dbReference type="ChEBI" id="CHEBI:57453"/>
        <dbReference type="ChEBI" id="CHEBI:58467"/>
        <dbReference type="ChEBI" id="CHEBI:58475"/>
        <dbReference type="ChEBI" id="CHEBI:195366"/>
        <dbReference type="EC" id="2.1.2.3"/>
    </reaction>
</comment>
<dbReference type="NCBIfam" id="TIGR00355">
    <property type="entry name" value="purH"/>
    <property type="match status" value="1"/>
</dbReference>
<dbReference type="Pfam" id="PF01808">
    <property type="entry name" value="AICARFT_IMPCHas"/>
    <property type="match status" value="1"/>
</dbReference>
<dbReference type="Gene3D" id="3.40.50.1380">
    <property type="entry name" value="Methylglyoxal synthase-like domain"/>
    <property type="match status" value="1"/>
</dbReference>
<dbReference type="SMART" id="SM00798">
    <property type="entry name" value="AICARFT_IMPCHas"/>
    <property type="match status" value="1"/>
</dbReference>
<dbReference type="EC" id="3.5.4.10" evidence="11"/>
<comment type="pathway">
    <text evidence="2">Purine metabolism; IMP biosynthesis via de novo pathway; 5-formamido-1-(5-phospho-D-ribosyl)imidazole-4-carboxamide from 5-amino-1-(5-phospho-D-ribosyl)imidazole-4-carboxamide (10-formyl THF route): step 1/1.</text>
</comment>
<dbReference type="GO" id="GO:0003937">
    <property type="term" value="F:IMP cyclohydrolase activity"/>
    <property type="evidence" value="ECO:0007669"/>
    <property type="project" value="UniProtKB-EC"/>
</dbReference>
<evidence type="ECO:0000313" key="11">
    <source>
        <dbReference type="EMBL" id="VAV90202.1"/>
    </source>
</evidence>
<dbReference type="InterPro" id="IPR002695">
    <property type="entry name" value="PurH-like"/>
</dbReference>
<evidence type="ECO:0000256" key="9">
    <source>
        <dbReference type="ARBA" id="ARBA00050687"/>
    </source>
</evidence>
<dbReference type="AlphaFoldDB" id="A0A3B0RDM5"/>
<dbReference type="PIRSF" id="PIRSF000414">
    <property type="entry name" value="AICARFT_IMPCHas"/>
    <property type="match status" value="1"/>
</dbReference>
<keyword evidence="4 11" id="KW-0808">Transferase</keyword>
<proteinExistence type="inferred from homology"/>
<dbReference type="Pfam" id="PF02142">
    <property type="entry name" value="MGS"/>
    <property type="match status" value="1"/>
</dbReference>
<comment type="similarity">
    <text evidence="3">Belongs to the PurH family.</text>
</comment>
<evidence type="ECO:0000256" key="7">
    <source>
        <dbReference type="ARBA" id="ARBA00023268"/>
    </source>
</evidence>
<name>A0A3B0RDM5_9ZZZZ</name>
<gene>
    <name evidence="11" type="ORF">MNBD_ACTINO01-1291</name>
</gene>
<dbReference type="UniPathway" id="UPA00074">
    <property type="reaction ID" value="UER00133"/>
</dbReference>
<evidence type="ECO:0000256" key="5">
    <source>
        <dbReference type="ARBA" id="ARBA00022755"/>
    </source>
</evidence>
<keyword evidence="5" id="KW-0658">Purine biosynthesis</keyword>
<evidence type="ECO:0000256" key="6">
    <source>
        <dbReference type="ARBA" id="ARBA00022801"/>
    </source>
</evidence>
<dbReference type="InterPro" id="IPR016193">
    <property type="entry name" value="Cytidine_deaminase-like"/>
</dbReference>
<dbReference type="CDD" id="cd01421">
    <property type="entry name" value="IMPCH"/>
    <property type="match status" value="1"/>
</dbReference>
<dbReference type="SUPFAM" id="SSF53927">
    <property type="entry name" value="Cytidine deaminase-like"/>
    <property type="match status" value="1"/>
</dbReference>
<dbReference type="InterPro" id="IPR036914">
    <property type="entry name" value="MGS-like_dom_sf"/>
</dbReference>
<feature type="domain" description="MGS-like" evidence="10">
    <location>
        <begin position="1"/>
        <end position="148"/>
    </location>
</feature>
<dbReference type="NCBIfam" id="NF002049">
    <property type="entry name" value="PRK00881.1"/>
    <property type="match status" value="1"/>
</dbReference>
<dbReference type="PANTHER" id="PTHR11692">
    <property type="entry name" value="BIFUNCTIONAL PURINE BIOSYNTHESIS PROTEIN PURH"/>
    <property type="match status" value="1"/>
</dbReference>
<sequence>MTRIDVHRALISVSDKTGLADFAETLAAHGVEIVSSGGTATYLEDAGIAVIRVEDVTGAPEMLGGRVKTLHPHVHGGILADLGIEDHRRDLEDRGIDPFQLVVVNLYPFEETVAGDTDHATAIENIDIGGPTLIRAAAKNHAWVTVVVSPERYDEVAEAVAGGGTTSELREDLAREAFLRTARYDAAIVNWLDGDRGESLILPLTKWASLRYGENPHQAAGLYSLAEPKGWWARGGQIQGKAMSFNNYADADAAWKLVNDLPEGSVAILKHMNACGAAWGESMLEVFRKAWACDPLSAFGGVIALNAPLDGPTARAITENFVEVVMAPQITEEAAQVFAAKKNVRVFVAEPPSDCDLNIRTIDDGLLIQRADVVSSHTSSWRSMSRTPTATEQADLEMAWIVAAHTKSNAIVLVKDGAAVGVGAGDQSRVGAAERALARAGDRARGAVCASDAFFPFRDGPDTLAAAGVTAIVEPGGSVRDDDVIESAREHDMALLFTGERHFRH</sequence>
<keyword evidence="7" id="KW-0511">Multifunctional enzyme</keyword>
<evidence type="ECO:0000256" key="4">
    <source>
        <dbReference type="ARBA" id="ARBA00022679"/>
    </source>
</evidence>
<dbReference type="FunFam" id="3.40.50.1380:FF:000001">
    <property type="entry name" value="Bifunctional purine biosynthesis protein PurH"/>
    <property type="match status" value="1"/>
</dbReference>
<dbReference type="PANTHER" id="PTHR11692:SF0">
    <property type="entry name" value="BIFUNCTIONAL PURINE BIOSYNTHESIS PROTEIN ATIC"/>
    <property type="match status" value="1"/>
</dbReference>
<evidence type="ECO:0000256" key="3">
    <source>
        <dbReference type="ARBA" id="ARBA00007667"/>
    </source>
</evidence>
<dbReference type="SMART" id="SM00851">
    <property type="entry name" value="MGS"/>
    <property type="match status" value="1"/>
</dbReference>
<comment type="catalytic activity">
    <reaction evidence="9">
        <text>IMP + H2O = 5-formamido-1-(5-phospho-D-ribosyl)imidazole-4-carboxamide</text>
        <dbReference type="Rhea" id="RHEA:18445"/>
        <dbReference type="ChEBI" id="CHEBI:15377"/>
        <dbReference type="ChEBI" id="CHEBI:58053"/>
        <dbReference type="ChEBI" id="CHEBI:58467"/>
        <dbReference type="EC" id="3.5.4.10"/>
    </reaction>
</comment>
<dbReference type="FunFam" id="3.40.140.20:FF:000001">
    <property type="entry name" value="Bifunctional purine biosynthesis protein PurH"/>
    <property type="match status" value="1"/>
</dbReference>
<evidence type="ECO:0000256" key="8">
    <source>
        <dbReference type="ARBA" id="ARBA00050488"/>
    </source>
</evidence>
<protein>
    <submittedName>
        <fullName evidence="11">IMP cyclohydrolase / Phosphoribosylaminoimidazolecarboxamide formyltransferase</fullName>
        <ecNumber evidence="11">2.1.2.3</ecNumber>
        <ecNumber evidence="11">3.5.4.10</ecNumber>
    </submittedName>
</protein>
<dbReference type="GO" id="GO:0005829">
    <property type="term" value="C:cytosol"/>
    <property type="evidence" value="ECO:0007669"/>
    <property type="project" value="TreeGrafter"/>
</dbReference>
<evidence type="ECO:0000256" key="1">
    <source>
        <dbReference type="ARBA" id="ARBA00004844"/>
    </source>
</evidence>
<dbReference type="InterPro" id="IPR011607">
    <property type="entry name" value="MGS-like_dom"/>
</dbReference>
<keyword evidence="6 11" id="KW-0378">Hydrolase</keyword>
<dbReference type="PROSITE" id="PS51855">
    <property type="entry name" value="MGS"/>
    <property type="match status" value="1"/>
</dbReference>
<evidence type="ECO:0000259" key="10">
    <source>
        <dbReference type="PROSITE" id="PS51855"/>
    </source>
</evidence>
<dbReference type="GO" id="GO:0004643">
    <property type="term" value="F:phosphoribosylaminoimidazolecarboxamide formyltransferase activity"/>
    <property type="evidence" value="ECO:0007669"/>
    <property type="project" value="UniProtKB-EC"/>
</dbReference>
<dbReference type="EMBL" id="UOEI01000033">
    <property type="protein sequence ID" value="VAV90202.1"/>
    <property type="molecule type" value="Genomic_DNA"/>
</dbReference>
<reference evidence="11" key="1">
    <citation type="submission" date="2018-06" db="EMBL/GenBank/DDBJ databases">
        <authorList>
            <person name="Zhirakovskaya E."/>
        </authorList>
    </citation>
    <scope>NUCLEOTIDE SEQUENCE</scope>
</reference>
<organism evidence="11">
    <name type="scientific">hydrothermal vent metagenome</name>
    <dbReference type="NCBI Taxonomy" id="652676"/>
    <lineage>
        <taxon>unclassified sequences</taxon>
        <taxon>metagenomes</taxon>
        <taxon>ecological metagenomes</taxon>
    </lineage>
</organism>
<dbReference type="GO" id="GO:0006189">
    <property type="term" value="P:'de novo' IMP biosynthetic process"/>
    <property type="evidence" value="ECO:0007669"/>
    <property type="project" value="UniProtKB-UniPathway"/>
</dbReference>
<evidence type="ECO:0000256" key="2">
    <source>
        <dbReference type="ARBA" id="ARBA00004954"/>
    </source>
</evidence>
<accession>A0A3B0RDM5</accession>
<comment type="pathway">
    <text evidence="1">Purine metabolism; IMP biosynthesis via de novo pathway; IMP from 5-formamido-1-(5-phospho-D-ribosyl)imidazole-4-carboxamide: step 1/1.</text>
</comment>